<dbReference type="Gene3D" id="2.40.10.500">
    <property type="match status" value="1"/>
</dbReference>
<accession>A0AAV3YTR8</accession>
<keyword evidence="2" id="KW-1185">Reference proteome</keyword>
<comment type="caution">
    <text evidence="1">The sequence shown here is derived from an EMBL/GenBank/DDBJ whole genome shotgun (WGS) entry which is preliminary data.</text>
</comment>
<evidence type="ECO:0008006" key="3">
    <source>
        <dbReference type="Google" id="ProtNLM"/>
    </source>
</evidence>
<organism evidence="1 2">
    <name type="scientific">Plakobranchus ocellatus</name>
    <dbReference type="NCBI Taxonomy" id="259542"/>
    <lineage>
        <taxon>Eukaryota</taxon>
        <taxon>Metazoa</taxon>
        <taxon>Spiralia</taxon>
        <taxon>Lophotrochozoa</taxon>
        <taxon>Mollusca</taxon>
        <taxon>Gastropoda</taxon>
        <taxon>Heterobranchia</taxon>
        <taxon>Euthyneura</taxon>
        <taxon>Panpulmonata</taxon>
        <taxon>Sacoglossa</taxon>
        <taxon>Placobranchoidea</taxon>
        <taxon>Plakobranchidae</taxon>
        <taxon>Plakobranchus</taxon>
    </lineage>
</organism>
<proteinExistence type="predicted"/>
<evidence type="ECO:0000313" key="1">
    <source>
        <dbReference type="EMBL" id="GFN86820.1"/>
    </source>
</evidence>
<dbReference type="AlphaFoldDB" id="A0AAV3YTR8"/>
<reference evidence="1 2" key="1">
    <citation type="journal article" date="2021" name="Elife">
        <title>Chloroplast acquisition without the gene transfer in kleptoplastic sea slugs, Plakobranchus ocellatus.</title>
        <authorList>
            <person name="Maeda T."/>
            <person name="Takahashi S."/>
            <person name="Yoshida T."/>
            <person name="Shimamura S."/>
            <person name="Takaki Y."/>
            <person name="Nagai Y."/>
            <person name="Toyoda A."/>
            <person name="Suzuki Y."/>
            <person name="Arimoto A."/>
            <person name="Ishii H."/>
            <person name="Satoh N."/>
            <person name="Nishiyama T."/>
            <person name="Hasebe M."/>
            <person name="Maruyama T."/>
            <person name="Minagawa J."/>
            <person name="Obokata J."/>
            <person name="Shigenobu S."/>
        </authorList>
    </citation>
    <scope>NUCLEOTIDE SEQUENCE [LARGE SCALE GENOMIC DNA]</scope>
</reference>
<dbReference type="EMBL" id="BLXT01001606">
    <property type="protein sequence ID" value="GFN86820.1"/>
    <property type="molecule type" value="Genomic_DNA"/>
</dbReference>
<dbReference type="SUPFAM" id="SSF63829">
    <property type="entry name" value="Calcium-dependent phosphotriesterase"/>
    <property type="match status" value="1"/>
</dbReference>
<gene>
    <name evidence="1" type="ORF">PoB_001332600</name>
</gene>
<protein>
    <recommendedName>
        <fullName evidence="3">SMP-30/Gluconolactonase/LRE-like region domain-containing protein</fullName>
    </recommendedName>
</protein>
<name>A0AAV3YTR8_9GAST</name>
<dbReference type="Proteomes" id="UP000735302">
    <property type="component" value="Unassembled WGS sequence"/>
</dbReference>
<evidence type="ECO:0000313" key="2">
    <source>
        <dbReference type="Proteomes" id="UP000735302"/>
    </source>
</evidence>
<sequence length="100" mass="11432">MRHRLSQSDLHYYASTSTKVHFNRGVAVDQAGNVFYTDTDSQQLHFLRYDGEAECWGGEEGLWKLQTPQDGDELWGVDVRDGICVCATIKGRFYVLDLEN</sequence>